<keyword evidence="4 15" id="KW-0012">Acyltransferase</keyword>
<dbReference type="EMBL" id="RPOK01000001">
    <property type="protein sequence ID" value="RPJ68739.1"/>
    <property type="molecule type" value="Genomic_DNA"/>
</dbReference>
<dbReference type="GO" id="GO:0030163">
    <property type="term" value="P:protein catabolic process"/>
    <property type="evidence" value="ECO:0007669"/>
    <property type="project" value="UniProtKB-UniRule"/>
</dbReference>
<evidence type="ECO:0000256" key="12">
    <source>
        <dbReference type="ARBA" id="ARBA00077136"/>
    </source>
</evidence>
<keyword evidence="2 15" id="KW-0963">Cytoplasm</keyword>
<protein>
    <recommendedName>
        <fullName evidence="11 15">Leucyl/phenylalanyl-tRNA--protein transferase</fullName>
        <ecNumber evidence="10 15">2.3.2.6</ecNumber>
    </recommendedName>
    <alternativeName>
        <fullName evidence="12 15">L/F-transferase</fullName>
    </alternativeName>
    <alternativeName>
        <fullName evidence="13 15">Leucyltransferase</fullName>
    </alternativeName>
    <alternativeName>
        <fullName evidence="14 15">Phenyalanyltransferase</fullName>
    </alternativeName>
</protein>
<evidence type="ECO:0000256" key="3">
    <source>
        <dbReference type="ARBA" id="ARBA00022679"/>
    </source>
</evidence>
<evidence type="ECO:0000256" key="11">
    <source>
        <dbReference type="ARBA" id="ARBA00074372"/>
    </source>
</evidence>
<evidence type="ECO:0000256" key="13">
    <source>
        <dbReference type="ARBA" id="ARBA00077165"/>
    </source>
</evidence>
<evidence type="ECO:0000256" key="14">
    <source>
        <dbReference type="ARBA" id="ARBA00083640"/>
    </source>
</evidence>
<evidence type="ECO:0000256" key="9">
    <source>
        <dbReference type="ARBA" id="ARBA00061535"/>
    </source>
</evidence>
<dbReference type="NCBIfam" id="TIGR00667">
    <property type="entry name" value="aat"/>
    <property type="match status" value="1"/>
</dbReference>
<evidence type="ECO:0000313" key="17">
    <source>
        <dbReference type="Proteomes" id="UP000275281"/>
    </source>
</evidence>
<dbReference type="PANTHER" id="PTHR30098:SF2">
    <property type="entry name" value="LEUCYL_PHENYLALANYL-TRNA--PROTEIN TRANSFERASE"/>
    <property type="match status" value="1"/>
</dbReference>
<keyword evidence="17" id="KW-1185">Reference proteome</keyword>
<evidence type="ECO:0000256" key="4">
    <source>
        <dbReference type="ARBA" id="ARBA00023315"/>
    </source>
</evidence>
<evidence type="ECO:0000256" key="10">
    <source>
        <dbReference type="ARBA" id="ARBA00066767"/>
    </source>
</evidence>
<evidence type="ECO:0000313" key="16">
    <source>
        <dbReference type="EMBL" id="RPJ68739.1"/>
    </source>
</evidence>
<dbReference type="InterPro" id="IPR042203">
    <property type="entry name" value="Leu/Phe-tRNA_Trfase_C"/>
</dbReference>
<dbReference type="Gene3D" id="3.30.70.3550">
    <property type="entry name" value="Leucyl/phenylalanyl-tRNA-protein transferase, N-terminal domain"/>
    <property type="match status" value="1"/>
</dbReference>
<evidence type="ECO:0000256" key="2">
    <source>
        <dbReference type="ARBA" id="ARBA00022490"/>
    </source>
</evidence>
<dbReference type="Pfam" id="PF03588">
    <property type="entry name" value="Leu_Phe_trans"/>
    <property type="match status" value="1"/>
</dbReference>
<reference evidence="16 17" key="1">
    <citation type="submission" date="2018-11" db="EMBL/GenBank/DDBJ databases">
        <authorList>
            <person name="Ye M.-Q."/>
            <person name="Du Z.-J."/>
        </authorList>
    </citation>
    <scope>NUCLEOTIDE SEQUENCE [LARGE SCALE GENOMIC DNA]</scope>
    <source>
        <strain evidence="16 17">U0105</strain>
    </source>
</reference>
<organism evidence="16 17">
    <name type="scientific">Alteromonas sediminis</name>
    <dbReference type="NCBI Taxonomy" id="2259342"/>
    <lineage>
        <taxon>Bacteria</taxon>
        <taxon>Pseudomonadati</taxon>
        <taxon>Pseudomonadota</taxon>
        <taxon>Gammaproteobacteria</taxon>
        <taxon>Alteromonadales</taxon>
        <taxon>Alteromonadaceae</taxon>
        <taxon>Alteromonas/Salinimonas group</taxon>
        <taxon>Alteromonas</taxon>
    </lineage>
</organism>
<dbReference type="Gene3D" id="3.40.630.70">
    <property type="entry name" value="Leucyl/phenylalanyl-tRNA-protein transferase, C-terminal domain"/>
    <property type="match status" value="1"/>
</dbReference>
<dbReference type="PANTHER" id="PTHR30098">
    <property type="entry name" value="LEUCYL/PHENYLALANYL-TRNA--PROTEIN TRANSFERASE"/>
    <property type="match status" value="1"/>
</dbReference>
<comment type="catalytic activity">
    <reaction evidence="7 15">
        <text>N-terminal L-lysyl-[protein] + L-leucyl-tRNA(Leu) = N-terminal L-leucyl-L-lysyl-[protein] + tRNA(Leu) + H(+)</text>
        <dbReference type="Rhea" id="RHEA:12340"/>
        <dbReference type="Rhea" id="RHEA-COMP:9613"/>
        <dbReference type="Rhea" id="RHEA-COMP:9622"/>
        <dbReference type="Rhea" id="RHEA-COMP:12670"/>
        <dbReference type="Rhea" id="RHEA-COMP:12671"/>
        <dbReference type="ChEBI" id="CHEBI:15378"/>
        <dbReference type="ChEBI" id="CHEBI:65249"/>
        <dbReference type="ChEBI" id="CHEBI:78442"/>
        <dbReference type="ChEBI" id="CHEBI:78494"/>
        <dbReference type="ChEBI" id="CHEBI:133043"/>
        <dbReference type="EC" id="2.3.2.6"/>
    </reaction>
</comment>
<dbReference type="SUPFAM" id="SSF55729">
    <property type="entry name" value="Acyl-CoA N-acyltransferases (Nat)"/>
    <property type="match status" value="1"/>
</dbReference>
<dbReference type="InterPro" id="IPR004616">
    <property type="entry name" value="Leu/Phe-tRNA_Trfase"/>
</dbReference>
<dbReference type="EC" id="2.3.2.6" evidence="10 15"/>
<evidence type="ECO:0000256" key="6">
    <source>
        <dbReference type="ARBA" id="ARBA00050652"/>
    </source>
</evidence>
<dbReference type="OrthoDB" id="9790282at2"/>
<gene>
    <name evidence="15" type="primary">aat</name>
    <name evidence="16" type="ORF">DRW07_04930</name>
</gene>
<dbReference type="RefSeq" id="WP_124026739.1">
    <property type="nucleotide sequence ID" value="NZ_JBHRSN010000005.1"/>
</dbReference>
<comment type="caution">
    <text evidence="16">The sequence shown here is derived from an EMBL/GenBank/DDBJ whole genome shotgun (WGS) entry which is preliminary data.</text>
</comment>
<comment type="catalytic activity">
    <reaction evidence="5 15">
        <text>L-phenylalanyl-tRNA(Phe) + an N-terminal L-alpha-aminoacyl-[protein] = an N-terminal L-phenylalanyl-L-alpha-aminoacyl-[protein] + tRNA(Phe)</text>
        <dbReference type="Rhea" id="RHEA:43632"/>
        <dbReference type="Rhea" id="RHEA-COMP:9668"/>
        <dbReference type="Rhea" id="RHEA-COMP:9699"/>
        <dbReference type="Rhea" id="RHEA-COMP:10636"/>
        <dbReference type="Rhea" id="RHEA-COMP:10637"/>
        <dbReference type="ChEBI" id="CHEBI:78442"/>
        <dbReference type="ChEBI" id="CHEBI:78531"/>
        <dbReference type="ChEBI" id="CHEBI:78597"/>
        <dbReference type="ChEBI" id="CHEBI:83561"/>
        <dbReference type="EC" id="2.3.2.6"/>
    </reaction>
</comment>
<comment type="catalytic activity">
    <reaction evidence="6 15">
        <text>N-terminal L-arginyl-[protein] + L-leucyl-tRNA(Leu) = N-terminal L-leucyl-L-arginyl-[protein] + tRNA(Leu) + H(+)</text>
        <dbReference type="Rhea" id="RHEA:50416"/>
        <dbReference type="Rhea" id="RHEA-COMP:9613"/>
        <dbReference type="Rhea" id="RHEA-COMP:9622"/>
        <dbReference type="Rhea" id="RHEA-COMP:12672"/>
        <dbReference type="Rhea" id="RHEA-COMP:12673"/>
        <dbReference type="ChEBI" id="CHEBI:15378"/>
        <dbReference type="ChEBI" id="CHEBI:64719"/>
        <dbReference type="ChEBI" id="CHEBI:78442"/>
        <dbReference type="ChEBI" id="CHEBI:78494"/>
        <dbReference type="ChEBI" id="CHEBI:133044"/>
        <dbReference type="EC" id="2.3.2.6"/>
    </reaction>
</comment>
<dbReference type="GO" id="GO:0005737">
    <property type="term" value="C:cytoplasm"/>
    <property type="evidence" value="ECO:0007669"/>
    <property type="project" value="UniProtKB-SubCell"/>
</dbReference>
<comment type="function">
    <text evidence="8 15">Functions in the N-end rule pathway of protein degradation where it conjugates Leu, Phe and, less efficiently, Met from aminoacyl-tRNAs to the N-termini of proteins containing an N-terminal arginine or lysine.</text>
</comment>
<evidence type="ECO:0000256" key="8">
    <source>
        <dbReference type="ARBA" id="ARBA00054043"/>
    </source>
</evidence>
<sequence>MSKIVLPYLEGNAPFPAPETALDEPNGLLCFGADLSPKRLKEAYSKGIFPWFSEGEPLLWWSPDPRAIIVPTEFHVSKSLKKHMRKAALSITLNTRFDEVIAACSSIPRYDHEGYQQGTWITHTMRDAYCRLHRLGYAHSIEVLRGETLVGGLYGVVTHGVFCGESMFHTETNASKVAMAALVALLTPYPHVFIDCQLPTDHLTSLGAKTVSRTQFLTMLKEANQHGLPKALWQKRALPTGC</sequence>
<accession>A0A3N5YAT5</accession>
<evidence type="ECO:0000256" key="15">
    <source>
        <dbReference type="HAMAP-Rule" id="MF_00688"/>
    </source>
</evidence>
<dbReference type="InterPro" id="IPR042221">
    <property type="entry name" value="Leu/Phe-tRNA_Trfase_N"/>
</dbReference>
<name>A0A3N5YAT5_9ALTE</name>
<evidence type="ECO:0000256" key="7">
    <source>
        <dbReference type="ARBA" id="ARBA00051538"/>
    </source>
</evidence>
<dbReference type="FunFam" id="3.30.70.3550:FF:000001">
    <property type="entry name" value="Leucyl/phenylalanyl-tRNA--protein transferase"/>
    <property type="match status" value="1"/>
</dbReference>
<dbReference type="AlphaFoldDB" id="A0A3N5YAT5"/>
<keyword evidence="3 15" id="KW-0808">Transferase</keyword>
<dbReference type="InterPro" id="IPR016181">
    <property type="entry name" value="Acyl_CoA_acyltransferase"/>
</dbReference>
<dbReference type="Proteomes" id="UP000275281">
    <property type="component" value="Unassembled WGS sequence"/>
</dbReference>
<comment type="subcellular location">
    <subcellularLocation>
        <location evidence="1 15">Cytoplasm</location>
    </subcellularLocation>
</comment>
<dbReference type="HAMAP" id="MF_00688">
    <property type="entry name" value="Leu_Phe_trans"/>
    <property type="match status" value="1"/>
</dbReference>
<dbReference type="GO" id="GO:0008914">
    <property type="term" value="F:leucyl-tRNA--protein transferase activity"/>
    <property type="evidence" value="ECO:0007669"/>
    <property type="project" value="UniProtKB-UniRule"/>
</dbReference>
<evidence type="ECO:0000256" key="5">
    <source>
        <dbReference type="ARBA" id="ARBA00050607"/>
    </source>
</evidence>
<proteinExistence type="inferred from homology"/>
<evidence type="ECO:0000256" key="1">
    <source>
        <dbReference type="ARBA" id="ARBA00004496"/>
    </source>
</evidence>
<comment type="similarity">
    <text evidence="9 15">Belongs to the L/F-transferase family.</text>
</comment>